<dbReference type="RefSeq" id="WP_006927704.1">
    <property type="nucleotide sequence ID" value="NZ_CM001402.1"/>
</dbReference>
<dbReference type="PANTHER" id="PTHR33933">
    <property type="entry name" value="NUCLEOTIDYLTRANSFERASE"/>
    <property type="match status" value="1"/>
</dbReference>
<dbReference type="InterPro" id="IPR043519">
    <property type="entry name" value="NT_sf"/>
</dbReference>
<organism evidence="3 4">
    <name type="scientific">Caldithrix abyssi DSM 13497</name>
    <dbReference type="NCBI Taxonomy" id="880073"/>
    <lineage>
        <taxon>Bacteria</taxon>
        <taxon>Pseudomonadati</taxon>
        <taxon>Calditrichota</taxon>
        <taxon>Calditrichia</taxon>
        <taxon>Calditrichales</taxon>
        <taxon>Calditrichaceae</taxon>
        <taxon>Caldithrix</taxon>
    </lineage>
</organism>
<dbReference type="KEGG" id="caby:Cabys_4096"/>
<feature type="domain" description="Polymerase nucleotidyl transferase" evidence="1">
    <location>
        <begin position="25"/>
        <end position="83"/>
    </location>
</feature>
<sequence length="107" mass="12668">MKIQIKPIIKRFSIDIQEIVKDNLFGQYLFGSYSRDQANDLSDIDTLIIVNQFDFKLREQLSELASEFSLKYGINISPIVKNIEVWEKNKQYRTLFYQEITRDGVQL</sequence>
<dbReference type="EMBL" id="CP018099">
    <property type="protein sequence ID" value="APF20841.1"/>
    <property type="molecule type" value="Genomic_DNA"/>
</dbReference>
<dbReference type="Proteomes" id="UP000004671">
    <property type="component" value="Chromosome"/>
</dbReference>
<keyword evidence="2" id="KW-0808">Transferase</keyword>
<dbReference type="Proteomes" id="UP000183868">
    <property type="component" value="Chromosome"/>
</dbReference>
<name>H1XVV4_CALAY</name>
<dbReference type="InterPro" id="IPR002934">
    <property type="entry name" value="Polymerase_NTP_transf_dom"/>
</dbReference>
<dbReference type="eggNOG" id="COG1669">
    <property type="taxonomic scope" value="Bacteria"/>
</dbReference>
<keyword evidence="4" id="KW-1185">Reference proteome</keyword>
<dbReference type="InterPro" id="IPR052548">
    <property type="entry name" value="Type_VII_TA_antitoxin"/>
</dbReference>
<evidence type="ECO:0000259" key="1">
    <source>
        <dbReference type="Pfam" id="PF01909"/>
    </source>
</evidence>
<accession>H1XVV4</accession>
<evidence type="ECO:0000313" key="3">
    <source>
        <dbReference type="EMBL" id="EHO40681.1"/>
    </source>
</evidence>
<reference evidence="2 5" key="2">
    <citation type="submission" date="2016-11" db="EMBL/GenBank/DDBJ databases">
        <title>Genomic analysis of Caldithrix abyssi and proposal of a novel bacterial phylum Caldithrichaeota.</title>
        <authorList>
            <person name="Kublanov I."/>
            <person name="Sigalova O."/>
            <person name="Gavrilov S."/>
            <person name="Lebedinsky A."/>
            <person name="Ivanova N."/>
            <person name="Daum C."/>
            <person name="Reddy T."/>
            <person name="Klenk H.P."/>
            <person name="Goker M."/>
            <person name="Reva O."/>
            <person name="Miroshnichenko M."/>
            <person name="Kyprides N."/>
            <person name="Woyke T."/>
            <person name="Gelfand M."/>
        </authorList>
    </citation>
    <scope>NUCLEOTIDE SEQUENCE [LARGE SCALE GENOMIC DNA]</scope>
    <source>
        <strain evidence="2 5">LF13</strain>
    </source>
</reference>
<dbReference type="HOGENOM" id="CLU_130257_3_2_0"/>
<proteinExistence type="predicted"/>
<dbReference type="PANTHER" id="PTHR33933:SF1">
    <property type="entry name" value="PROTEIN ADENYLYLTRANSFERASE MNTA-RELATED"/>
    <property type="match status" value="1"/>
</dbReference>
<reference evidence="3 4" key="1">
    <citation type="submission" date="2011-09" db="EMBL/GenBank/DDBJ databases">
        <title>The permanent draft genome of Caldithrix abyssi DSM 13497.</title>
        <authorList>
            <consortium name="US DOE Joint Genome Institute (JGI-PGF)"/>
            <person name="Lucas S."/>
            <person name="Han J."/>
            <person name="Lapidus A."/>
            <person name="Bruce D."/>
            <person name="Goodwin L."/>
            <person name="Pitluck S."/>
            <person name="Peters L."/>
            <person name="Kyrpides N."/>
            <person name="Mavromatis K."/>
            <person name="Ivanova N."/>
            <person name="Mikhailova N."/>
            <person name="Chertkov O."/>
            <person name="Detter J.C."/>
            <person name="Tapia R."/>
            <person name="Han C."/>
            <person name="Land M."/>
            <person name="Hauser L."/>
            <person name="Markowitz V."/>
            <person name="Cheng J.-F."/>
            <person name="Hugenholtz P."/>
            <person name="Woyke T."/>
            <person name="Wu D."/>
            <person name="Spring S."/>
            <person name="Brambilla E."/>
            <person name="Klenk H.-P."/>
            <person name="Eisen J.A."/>
        </authorList>
    </citation>
    <scope>NUCLEOTIDE SEQUENCE [LARGE SCALE GENOMIC DNA]</scope>
    <source>
        <strain evidence="3 4">DSM 13497</strain>
    </source>
</reference>
<dbReference type="CDD" id="cd05403">
    <property type="entry name" value="NT_KNTase_like"/>
    <property type="match status" value="1"/>
</dbReference>
<dbReference type="AlphaFoldDB" id="H1XVV4"/>
<dbReference type="Gene3D" id="3.30.460.10">
    <property type="entry name" value="Beta Polymerase, domain 2"/>
    <property type="match status" value="1"/>
</dbReference>
<evidence type="ECO:0000313" key="2">
    <source>
        <dbReference type="EMBL" id="APF20841.1"/>
    </source>
</evidence>
<dbReference type="PaxDb" id="880073-Calab_1049"/>
<evidence type="ECO:0000313" key="4">
    <source>
        <dbReference type="Proteomes" id="UP000004671"/>
    </source>
</evidence>
<dbReference type="SUPFAM" id="SSF81301">
    <property type="entry name" value="Nucleotidyltransferase"/>
    <property type="match status" value="1"/>
</dbReference>
<protein>
    <submittedName>
        <fullName evidence="3">DNA polymerase beta domain protein region</fullName>
    </submittedName>
    <submittedName>
        <fullName evidence="2">Nucleotidyltransferase domain-containing protein</fullName>
    </submittedName>
</protein>
<gene>
    <name evidence="2" type="ORF">Cabys_4096</name>
    <name evidence="3" type="ORF">Calab_1049</name>
</gene>
<evidence type="ECO:0000313" key="5">
    <source>
        <dbReference type="Proteomes" id="UP000183868"/>
    </source>
</evidence>
<dbReference type="GO" id="GO:0016779">
    <property type="term" value="F:nucleotidyltransferase activity"/>
    <property type="evidence" value="ECO:0007669"/>
    <property type="project" value="InterPro"/>
</dbReference>
<dbReference type="Pfam" id="PF01909">
    <property type="entry name" value="NTP_transf_2"/>
    <property type="match status" value="1"/>
</dbReference>
<dbReference type="EMBL" id="CM001402">
    <property type="protein sequence ID" value="EHO40681.1"/>
    <property type="molecule type" value="Genomic_DNA"/>
</dbReference>